<sequence>MHQLHGRLLHVVLRDLAKTYGPICHLKLGQISFVSVTSSEVAKEVLKTQELRFAQREKIKIFEMTSFDHSGMVFAPYGESWRKTRKICVMELFSPDRIRHFRSLREMEISGLVESVNRTAGLPFNLSKMIFACSNSIISKASFGSQCKRQEELLLAIKEQLRIAGQVSLPVIFPSLQFLYHLDGTKSKMSRFQTLYDDILGSIIADSRIRAKSRDHSSSYKENLADVLLMLQESPETGFSLRDNTIKDIILEMINGGTDTASSAVEWALSEILKNPDVMKKAQTELRDALKGKTILEESDLEKIKYLKLIIKESFRLHPPVSVFGRVVREDCSVHGYDIPKDSLIAINSWSLGRDPNYWENPEKFFPERFLGSSIDLVGNHFEFLPFGSGRRVCPGAGFALASMELMLANLMYYFDWKLANGLSPEELDMAELSGLITKRLNPLLVVATPHQPTA</sequence>
<evidence type="ECO:0000313" key="1">
    <source>
        <dbReference type="EMBL" id="KAI4338779.1"/>
    </source>
</evidence>
<organism evidence="1 2">
    <name type="scientific">Melastoma candidum</name>
    <dbReference type="NCBI Taxonomy" id="119954"/>
    <lineage>
        <taxon>Eukaryota</taxon>
        <taxon>Viridiplantae</taxon>
        <taxon>Streptophyta</taxon>
        <taxon>Embryophyta</taxon>
        <taxon>Tracheophyta</taxon>
        <taxon>Spermatophyta</taxon>
        <taxon>Magnoliopsida</taxon>
        <taxon>eudicotyledons</taxon>
        <taxon>Gunneridae</taxon>
        <taxon>Pentapetalae</taxon>
        <taxon>rosids</taxon>
        <taxon>malvids</taxon>
        <taxon>Myrtales</taxon>
        <taxon>Melastomataceae</taxon>
        <taxon>Melastomatoideae</taxon>
        <taxon>Melastomateae</taxon>
        <taxon>Melastoma</taxon>
    </lineage>
</organism>
<name>A0ACB9NT82_9MYRT</name>
<reference evidence="2" key="1">
    <citation type="journal article" date="2023" name="Front. Plant Sci.">
        <title>Chromosomal-level genome assembly of Melastoma candidum provides insights into trichome evolution.</title>
        <authorList>
            <person name="Zhong Y."/>
            <person name="Wu W."/>
            <person name="Sun C."/>
            <person name="Zou P."/>
            <person name="Liu Y."/>
            <person name="Dai S."/>
            <person name="Zhou R."/>
        </authorList>
    </citation>
    <scope>NUCLEOTIDE SEQUENCE [LARGE SCALE GENOMIC DNA]</scope>
</reference>
<protein>
    <submittedName>
        <fullName evidence="1">Uncharacterized protein</fullName>
    </submittedName>
</protein>
<keyword evidence="2" id="KW-1185">Reference proteome</keyword>
<gene>
    <name evidence="1" type="ORF">MLD38_023792</name>
</gene>
<dbReference type="Proteomes" id="UP001057402">
    <property type="component" value="Chromosome 7"/>
</dbReference>
<dbReference type="EMBL" id="CM042886">
    <property type="protein sequence ID" value="KAI4338779.1"/>
    <property type="molecule type" value="Genomic_DNA"/>
</dbReference>
<accession>A0ACB9NT82</accession>
<comment type="caution">
    <text evidence="1">The sequence shown here is derived from an EMBL/GenBank/DDBJ whole genome shotgun (WGS) entry which is preliminary data.</text>
</comment>
<proteinExistence type="predicted"/>
<evidence type="ECO:0000313" key="2">
    <source>
        <dbReference type="Proteomes" id="UP001057402"/>
    </source>
</evidence>